<dbReference type="RefSeq" id="WP_129222636.1">
    <property type="nucleotide sequence ID" value="NZ_QYBB01000001.1"/>
</dbReference>
<dbReference type="OrthoDB" id="5643626at2"/>
<dbReference type="SUPFAM" id="SSF56925">
    <property type="entry name" value="OMPA-like"/>
    <property type="match status" value="1"/>
</dbReference>
<evidence type="ECO:0000313" key="4">
    <source>
        <dbReference type="EMBL" id="RYC33777.1"/>
    </source>
</evidence>
<feature type="chain" id="PRO_5020253694" evidence="2">
    <location>
        <begin position="27"/>
        <end position="261"/>
    </location>
</feature>
<gene>
    <name evidence="4" type="ORF">D3273_00540</name>
</gene>
<evidence type="ECO:0000259" key="3">
    <source>
        <dbReference type="Pfam" id="PF13505"/>
    </source>
</evidence>
<reference evidence="4 5" key="2">
    <citation type="submission" date="2019-02" db="EMBL/GenBank/DDBJ databases">
        <title>'Lichenibacterium ramalinii' gen. nov. sp. nov., 'Lichenibacterium minor' gen. nov. sp. nov.</title>
        <authorList>
            <person name="Pankratov T."/>
        </authorList>
    </citation>
    <scope>NUCLEOTIDE SEQUENCE [LARGE SCALE GENOMIC DNA]</scope>
    <source>
        <strain evidence="4 5">RmlP026</strain>
    </source>
</reference>
<evidence type="ECO:0000313" key="5">
    <source>
        <dbReference type="Proteomes" id="UP000290759"/>
    </source>
</evidence>
<comment type="caution">
    <text evidence="4">The sequence shown here is derived from an EMBL/GenBank/DDBJ whole genome shotgun (WGS) entry which is preliminary data.</text>
</comment>
<dbReference type="InterPro" id="IPR011250">
    <property type="entry name" value="OMP/PagP_B-barrel"/>
</dbReference>
<name>A0A4Q2UEW8_9HYPH</name>
<dbReference type="Gene3D" id="2.40.160.20">
    <property type="match status" value="1"/>
</dbReference>
<evidence type="ECO:0000256" key="1">
    <source>
        <dbReference type="ARBA" id="ARBA00022729"/>
    </source>
</evidence>
<protein>
    <submittedName>
        <fullName evidence="4">Porin family protein</fullName>
    </submittedName>
</protein>
<sequence length="261" mass="27345">MRLGTATAVAALFLALAPMAAGEAAAADMPSYYSPPDAYAPRAEAPQEFGSGWYLRGDAAFGPEDRPKLLLQGNVPAFDRKGSGTGYAFGAGAGYKFTDWFRADVTGDYLDPFRYAANIPCGATCAINQRTEVQRFDGLVNGYVDLGTYAGLTPYVGAGAGIAGTVADGSIRINGNALASGVIDPRTGTTVTSGIPTRTDYGFAWAAMAGVSYAVGSHALLDIGYRYLDLGHTTVSLFPSATVTRDLSTQEVRIGVRYMID</sequence>
<organism evidence="4 5">
    <name type="scientific">Lichenibacterium minor</name>
    <dbReference type="NCBI Taxonomy" id="2316528"/>
    <lineage>
        <taxon>Bacteria</taxon>
        <taxon>Pseudomonadati</taxon>
        <taxon>Pseudomonadota</taxon>
        <taxon>Alphaproteobacteria</taxon>
        <taxon>Hyphomicrobiales</taxon>
        <taxon>Lichenihabitantaceae</taxon>
        <taxon>Lichenibacterium</taxon>
    </lineage>
</organism>
<proteinExistence type="predicted"/>
<dbReference type="Pfam" id="PF13505">
    <property type="entry name" value="OMP_b-brl"/>
    <property type="match status" value="1"/>
</dbReference>
<dbReference type="EMBL" id="QYBB01000001">
    <property type="protein sequence ID" value="RYC33777.1"/>
    <property type="molecule type" value="Genomic_DNA"/>
</dbReference>
<dbReference type="Proteomes" id="UP000290759">
    <property type="component" value="Unassembled WGS sequence"/>
</dbReference>
<evidence type="ECO:0000256" key="2">
    <source>
        <dbReference type="SAM" id="SignalP"/>
    </source>
</evidence>
<feature type="domain" description="Outer membrane protein beta-barrel" evidence="3">
    <location>
        <begin position="40"/>
        <end position="258"/>
    </location>
</feature>
<keyword evidence="5" id="KW-1185">Reference proteome</keyword>
<feature type="signal peptide" evidence="2">
    <location>
        <begin position="1"/>
        <end position="26"/>
    </location>
</feature>
<accession>A0A4Q2UEW8</accession>
<reference evidence="4 5" key="1">
    <citation type="submission" date="2018-12" db="EMBL/GenBank/DDBJ databases">
        <authorList>
            <person name="Grouzdev D.S."/>
            <person name="Krutkina M.S."/>
        </authorList>
    </citation>
    <scope>NUCLEOTIDE SEQUENCE [LARGE SCALE GENOMIC DNA]</scope>
    <source>
        <strain evidence="4 5">RmlP026</strain>
    </source>
</reference>
<dbReference type="AlphaFoldDB" id="A0A4Q2UEW8"/>
<keyword evidence="1 2" id="KW-0732">Signal</keyword>
<dbReference type="InterPro" id="IPR027385">
    <property type="entry name" value="Beta-barrel_OMP"/>
</dbReference>